<feature type="non-terminal residue" evidence="1">
    <location>
        <position position="174"/>
    </location>
</feature>
<sequence>KKEWEDAVCSVCMESPHNAVLLLCSSFDKGCRPFMCATSHRFSNCLHQYKKACTHEEEWSCRNGKCGEAWEELLCPLCRCPVKGWTAVEAARRYLNAKKRGCMQEGCPFVGNYRELRKHVKVEHPSACPRAVDPSRAAKWKRLENEREVRDVVSTIRSTMPGAIIIGDYVIERN</sequence>
<evidence type="ECO:0000313" key="1">
    <source>
        <dbReference type="EMBL" id="EPS60371.1"/>
    </source>
</evidence>
<comment type="caution">
    <text evidence="1">The sequence shown here is derived from an EMBL/GenBank/DDBJ whole genome shotgun (WGS) entry which is preliminary data.</text>
</comment>
<accession>S8C7P7</accession>
<dbReference type="OrthoDB" id="1921166at2759"/>
<dbReference type="PANTHER" id="PTHR31197">
    <property type="entry name" value="OS01G0612600 PROTEIN"/>
    <property type="match status" value="1"/>
</dbReference>
<protein>
    <submittedName>
        <fullName evidence="1">Uncharacterized protein</fullName>
    </submittedName>
</protein>
<dbReference type="Proteomes" id="UP000015453">
    <property type="component" value="Unassembled WGS sequence"/>
</dbReference>
<gene>
    <name evidence="1" type="ORF">M569_14434</name>
</gene>
<organism evidence="1 2">
    <name type="scientific">Genlisea aurea</name>
    <dbReference type="NCBI Taxonomy" id="192259"/>
    <lineage>
        <taxon>Eukaryota</taxon>
        <taxon>Viridiplantae</taxon>
        <taxon>Streptophyta</taxon>
        <taxon>Embryophyta</taxon>
        <taxon>Tracheophyta</taxon>
        <taxon>Spermatophyta</taxon>
        <taxon>Magnoliopsida</taxon>
        <taxon>eudicotyledons</taxon>
        <taxon>Gunneridae</taxon>
        <taxon>Pentapetalae</taxon>
        <taxon>asterids</taxon>
        <taxon>lamiids</taxon>
        <taxon>Lamiales</taxon>
        <taxon>Lentibulariaceae</taxon>
        <taxon>Genlisea</taxon>
    </lineage>
</organism>
<evidence type="ECO:0000313" key="2">
    <source>
        <dbReference type="Proteomes" id="UP000015453"/>
    </source>
</evidence>
<dbReference type="InterPro" id="IPR012866">
    <property type="entry name" value="DUF1644"/>
</dbReference>
<dbReference type="PANTHER" id="PTHR31197:SF21">
    <property type="entry name" value="C2H2-TYPE DOMAIN-CONTAINING PROTEIN"/>
    <property type="match status" value="1"/>
</dbReference>
<dbReference type="EMBL" id="AUSU01007623">
    <property type="protein sequence ID" value="EPS60371.1"/>
    <property type="molecule type" value="Genomic_DNA"/>
</dbReference>
<keyword evidence="2" id="KW-1185">Reference proteome</keyword>
<feature type="non-terminal residue" evidence="1">
    <location>
        <position position="1"/>
    </location>
</feature>
<dbReference type="Pfam" id="PF07800">
    <property type="entry name" value="DUF1644"/>
    <property type="match status" value="1"/>
</dbReference>
<name>S8C7P7_9LAMI</name>
<proteinExistence type="predicted"/>
<reference evidence="1 2" key="1">
    <citation type="journal article" date="2013" name="BMC Genomics">
        <title>The miniature genome of a carnivorous plant Genlisea aurea contains a low number of genes and short non-coding sequences.</title>
        <authorList>
            <person name="Leushkin E.V."/>
            <person name="Sutormin R.A."/>
            <person name="Nabieva E.R."/>
            <person name="Penin A.A."/>
            <person name="Kondrashov A.S."/>
            <person name="Logacheva M.D."/>
        </authorList>
    </citation>
    <scope>NUCLEOTIDE SEQUENCE [LARGE SCALE GENOMIC DNA]</scope>
</reference>
<dbReference type="AlphaFoldDB" id="S8C7P7"/>